<evidence type="ECO:0000256" key="1">
    <source>
        <dbReference type="ARBA" id="ARBA00004141"/>
    </source>
</evidence>
<dbReference type="Proteomes" id="UP000321933">
    <property type="component" value="Unassembled WGS sequence"/>
</dbReference>
<dbReference type="CDD" id="cd17328">
    <property type="entry name" value="MFS_spinster_like"/>
    <property type="match status" value="1"/>
</dbReference>
<feature type="transmembrane region" description="Helical" evidence="6">
    <location>
        <begin position="20"/>
        <end position="41"/>
    </location>
</feature>
<feature type="transmembrane region" description="Helical" evidence="6">
    <location>
        <begin position="246"/>
        <end position="266"/>
    </location>
</feature>
<feature type="transmembrane region" description="Helical" evidence="6">
    <location>
        <begin position="378"/>
        <end position="406"/>
    </location>
</feature>
<dbReference type="RefSeq" id="WP_148065116.1">
    <property type="nucleotide sequence ID" value="NZ_VRYZ01000006.1"/>
</dbReference>
<dbReference type="AlphaFoldDB" id="A0A5C8ZTI1"/>
<sequence>MARDDNAAAESEEPLGGWRAWYTVGMLLIAYMVAFADRQVITLLVEPIKSDLGINDTQISLLMGFAFSIFYVTMGVPIARLSDRFNRRTIISVGVFFWSLATVSCGFARSFLQLFFGRVAVGVGEAALTPAAYSIIADSFSVKTQGRAIAVYSTGIFLGSGIATIAGSALIAMIGDVASQMPEFLQSFRPWQLVFMIVGAPGLLLALMIRFTVKEPLRRHRLSSNPGGKVSVKALLSFVWERRWSYFPIFIGYSLGGIGFWSYLFWSPELLRRQFGMDIGEAGTAFGVILTVFGTLGVLLGGWACDKAVSMGYRDASLRLAMIFFLLALPAMVATPLVSDKHLALALLSATIFLVSLQQALSPVALQLITPNEMRAQVVSLFLMVASFSSIAFGASSVAIIMDFVFSDSMAIAKSLSIVAGVTMTLAVITLWIGLKGFAVSVKDAERWSQQ</sequence>
<feature type="transmembrane region" description="Helical" evidence="6">
    <location>
        <begin position="317"/>
        <end position="338"/>
    </location>
</feature>
<feature type="domain" description="Major facilitator superfamily (MFS) profile" evidence="7">
    <location>
        <begin position="23"/>
        <end position="438"/>
    </location>
</feature>
<evidence type="ECO:0000256" key="3">
    <source>
        <dbReference type="ARBA" id="ARBA00022692"/>
    </source>
</evidence>
<evidence type="ECO:0000313" key="8">
    <source>
        <dbReference type="EMBL" id="TXS90591.1"/>
    </source>
</evidence>
<dbReference type="GO" id="GO:0022857">
    <property type="term" value="F:transmembrane transporter activity"/>
    <property type="evidence" value="ECO:0007669"/>
    <property type="project" value="InterPro"/>
</dbReference>
<evidence type="ECO:0000259" key="7">
    <source>
        <dbReference type="PROSITE" id="PS50850"/>
    </source>
</evidence>
<evidence type="ECO:0000256" key="4">
    <source>
        <dbReference type="ARBA" id="ARBA00022989"/>
    </source>
</evidence>
<dbReference type="InterPro" id="IPR011701">
    <property type="entry name" value="MFS"/>
</dbReference>
<dbReference type="PROSITE" id="PS50850">
    <property type="entry name" value="MFS"/>
    <property type="match status" value="1"/>
</dbReference>
<accession>A0A5C8ZTI1</accession>
<comment type="subcellular location">
    <subcellularLocation>
        <location evidence="1">Membrane</location>
        <topology evidence="1">Multi-pass membrane protein</topology>
    </subcellularLocation>
</comment>
<keyword evidence="5 6" id="KW-0472">Membrane</keyword>
<evidence type="ECO:0000256" key="6">
    <source>
        <dbReference type="SAM" id="Phobius"/>
    </source>
</evidence>
<keyword evidence="4 6" id="KW-1133">Transmembrane helix</keyword>
<dbReference type="EMBL" id="VRYZ01000006">
    <property type="protein sequence ID" value="TXS90591.1"/>
    <property type="molecule type" value="Genomic_DNA"/>
</dbReference>
<dbReference type="PANTHER" id="PTHR23505">
    <property type="entry name" value="SPINSTER"/>
    <property type="match status" value="1"/>
</dbReference>
<feature type="transmembrane region" description="Helical" evidence="6">
    <location>
        <begin position="115"/>
        <end position="137"/>
    </location>
</feature>
<feature type="transmembrane region" description="Helical" evidence="6">
    <location>
        <begin position="344"/>
        <end position="366"/>
    </location>
</feature>
<feature type="transmembrane region" description="Helical" evidence="6">
    <location>
        <begin position="412"/>
        <end position="435"/>
    </location>
</feature>
<dbReference type="InterPro" id="IPR044770">
    <property type="entry name" value="MFS_spinster-like"/>
</dbReference>
<evidence type="ECO:0000256" key="2">
    <source>
        <dbReference type="ARBA" id="ARBA00022448"/>
    </source>
</evidence>
<dbReference type="OrthoDB" id="6057322at2"/>
<feature type="transmembrane region" description="Helical" evidence="6">
    <location>
        <begin position="61"/>
        <end position="78"/>
    </location>
</feature>
<keyword evidence="3 6" id="KW-0812">Transmembrane</keyword>
<evidence type="ECO:0000313" key="9">
    <source>
        <dbReference type="Proteomes" id="UP000321933"/>
    </source>
</evidence>
<keyword evidence="9" id="KW-1185">Reference proteome</keyword>
<proteinExistence type="predicted"/>
<dbReference type="InterPro" id="IPR020846">
    <property type="entry name" value="MFS_dom"/>
</dbReference>
<feature type="transmembrane region" description="Helical" evidence="6">
    <location>
        <begin position="193"/>
        <end position="213"/>
    </location>
</feature>
<protein>
    <submittedName>
        <fullName evidence="8">MFS transporter</fullName>
    </submittedName>
</protein>
<feature type="transmembrane region" description="Helical" evidence="6">
    <location>
        <begin position="90"/>
        <end position="109"/>
    </location>
</feature>
<dbReference type="Gene3D" id="1.20.1250.20">
    <property type="entry name" value="MFS general substrate transporter like domains"/>
    <property type="match status" value="2"/>
</dbReference>
<dbReference type="Pfam" id="PF07690">
    <property type="entry name" value="MFS_1"/>
    <property type="match status" value="1"/>
</dbReference>
<keyword evidence="2" id="KW-0813">Transport</keyword>
<gene>
    <name evidence="8" type="ORF">FVW59_14755</name>
</gene>
<dbReference type="InterPro" id="IPR036259">
    <property type="entry name" value="MFS_trans_sf"/>
</dbReference>
<name>A0A5C8ZTI1_9GAMM</name>
<dbReference type="SUPFAM" id="SSF103473">
    <property type="entry name" value="MFS general substrate transporter"/>
    <property type="match status" value="1"/>
</dbReference>
<dbReference type="GO" id="GO:0016020">
    <property type="term" value="C:membrane"/>
    <property type="evidence" value="ECO:0007669"/>
    <property type="project" value="UniProtKB-SubCell"/>
</dbReference>
<organism evidence="8 9">
    <name type="scientific">Parahaliea aestuarii</name>
    <dbReference type="NCBI Taxonomy" id="1852021"/>
    <lineage>
        <taxon>Bacteria</taxon>
        <taxon>Pseudomonadati</taxon>
        <taxon>Pseudomonadota</taxon>
        <taxon>Gammaproteobacteria</taxon>
        <taxon>Cellvibrionales</taxon>
        <taxon>Halieaceae</taxon>
        <taxon>Parahaliea</taxon>
    </lineage>
</organism>
<feature type="transmembrane region" description="Helical" evidence="6">
    <location>
        <begin position="286"/>
        <end position="305"/>
    </location>
</feature>
<feature type="transmembrane region" description="Helical" evidence="6">
    <location>
        <begin position="149"/>
        <end position="173"/>
    </location>
</feature>
<evidence type="ECO:0000256" key="5">
    <source>
        <dbReference type="ARBA" id="ARBA00023136"/>
    </source>
</evidence>
<dbReference type="PANTHER" id="PTHR23505:SF79">
    <property type="entry name" value="PROTEIN SPINSTER"/>
    <property type="match status" value="1"/>
</dbReference>
<comment type="caution">
    <text evidence="8">The sequence shown here is derived from an EMBL/GenBank/DDBJ whole genome shotgun (WGS) entry which is preliminary data.</text>
</comment>
<reference evidence="8 9" key="1">
    <citation type="submission" date="2019-08" db="EMBL/GenBank/DDBJ databases">
        <title>Parahaliea maris sp. nov., isolated from the surface seawater.</title>
        <authorList>
            <person name="Liu Y."/>
        </authorList>
    </citation>
    <scope>NUCLEOTIDE SEQUENCE [LARGE SCALE GENOMIC DNA]</scope>
    <source>
        <strain evidence="8 9">S2-26</strain>
    </source>
</reference>